<dbReference type="Proteomes" id="UP000323917">
    <property type="component" value="Chromosome"/>
</dbReference>
<protein>
    <submittedName>
        <fullName evidence="1">Uncharacterized protein</fullName>
    </submittedName>
</protein>
<keyword evidence="2" id="KW-1185">Reference proteome</keyword>
<accession>A0A5B9QJH1</accession>
<proteinExistence type="predicted"/>
<evidence type="ECO:0000313" key="2">
    <source>
        <dbReference type="Proteomes" id="UP000323917"/>
    </source>
</evidence>
<evidence type="ECO:0000313" key="1">
    <source>
        <dbReference type="EMBL" id="QEG37730.1"/>
    </source>
</evidence>
<organism evidence="1 2">
    <name type="scientific">Bythopirellula goksoeyrii</name>
    <dbReference type="NCBI Taxonomy" id="1400387"/>
    <lineage>
        <taxon>Bacteria</taxon>
        <taxon>Pseudomonadati</taxon>
        <taxon>Planctomycetota</taxon>
        <taxon>Planctomycetia</taxon>
        <taxon>Pirellulales</taxon>
        <taxon>Lacipirellulaceae</taxon>
        <taxon>Bythopirellula</taxon>
    </lineage>
</organism>
<reference evidence="1 2" key="1">
    <citation type="submission" date="2019-08" db="EMBL/GenBank/DDBJ databases">
        <title>Deep-cultivation of Planctomycetes and their phenomic and genomic characterization uncovers novel biology.</title>
        <authorList>
            <person name="Wiegand S."/>
            <person name="Jogler M."/>
            <person name="Boedeker C."/>
            <person name="Pinto D."/>
            <person name="Vollmers J."/>
            <person name="Rivas-Marin E."/>
            <person name="Kohn T."/>
            <person name="Peeters S.H."/>
            <person name="Heuer A."/>
            <person name="Rast P."/>
            <person name="Oberbeckmann S."/>
            <person name="Bunk B."/>
            <person name="Jeske O."/>
            <person name="Meyerdierks A."/>
            <person name="Storesund J.E."/>
            <person name="Kallscheuer N."/>
            <person name="Luecker S."/>
            <person name="Lage O.M."/>
            <person name="Pohl T."/>
            <person name="Merkel B.J."/>
            <person name="Hornburger P."/>
            <person name="Mueller R.-W."/>
            <person name="Bruemmer F."/>
            <person name="Labrenz M."/>
            <person name="Spormann A.M."/>
            <person name="Op den Camp H."/>
            <person name="Overmann J."/>
            <person name="Amann R."/>
            <person name="Jetten M.S.M."/>
            <person name="Mascher T."/>
            <person name="Medema M.H."/>
            <person name="Devos D.P."/>
            <person name="Kaster A.-K."/>
            <person name="Ovreas L."/>
            <person name="Rohde M."/>
            <person name="Galperin M.Y."/>
            <person name="Jogler C."/>
        </authorList>
    </citation>
    <scope>NUCLEOTIDE SEQUENCE [LARGE SCALE GENOMIC DNA]</scope>
    <source>
        <strain evidence="1 2">Pr1d</strain>
    </source>
</reference>
<dbReference type="AlphaFoldDB" id="A0A5B9QJH1"/>
<dbReference type="EMBL" id="CP042913">
    <property type="protein sequence ID" value="QEG37730.1"/>
    <property type="molecule type" value="Genomic_DNA"/>
</dbReference>
<dbReference type="KEGG" id="bgok:Pr1d_50770"/>
<sequence>MSFGTTTDNSLEQRDTLLSNLTQYAYVVMPGVATSSRMRILFAPKETGHEMRLRENEYYGTQQGLARLNG</sequence>
<name>A0A5B9QJH1_9BACT</name>
<gene>
    <name evidence="1" type="ORF">Pr1d_50770</name>
</gene>